<dbReference type="PROSITE" id="PS50835">
    <property type="entry name" value="IG_LIKE"/>
    <property type="match status" value="2"/>
</dbReference>
<feature type="region of interest" description="Disordered" evidence="11">
    <location>
        <begin position="215"/>
        <end position="238"/>
    </location>
</feature>
<dbReference type="GO" id="GO:0016020">
    <property type="term" value="C:membrane"/>
    <property type="evidence" value="ECO:0007669"/>
    <property type="project" value="UniProtKB-SubCell"/>
</dbReference>
<evidence type="ECO:0000256" key="2">
    <source>
        <dbReference type="ARBA" id="ARBA00022692"/>
    </source>
</evidence>
<feature type="non-terminal residue" evidence="15">
    <location>
        <position position="1"/>
    </location>
</feature>
<keyword evidence="9" id="KW-0325">Glycoprotein</keyword>
<evidence type="ECO:0000256" key="11">
    <source>
        <dbReference type="SAM" id="MobiDB-lite"/>
    </source>
</evidence>
<dbReference type="PRINTS" id="PR01472">
    <property type="entry name" value="ICAMVCAM1"/>
</dbReference>
<keyword evidence="10" id="KW-0393">Immunoglobulin domain</keyword>
<feature type="chain" id="PRO_5029691743" evidence="13">
    <location>
        <begin position="19"/>
        <end position="428"/>
    </location>
</feature>
<evidence type="ECO:0000256" key="8">
    <source>
        <dbReference type="ARBA" id="ARBA00023157"/>
    </source>
</evidence>
<keyword evidence="3 13" id="KW-0732">Signal</keyword>
<reference evidence="15 16" key="1">
    <citation type="submission" date="2019-09" db="EMBL/GenBank/DDBJ databases">
        <title>Bird 10,000 Genomes (B10K) Project - Family phase.</title>
        <authorList>
            <person name="Zhang G."/>
        </authorList>
    </citation>
    <scope>NUCLEOTIDE SEQUENCE [LARGE SCALE GENOMIC DNA]</scope>
    <source>
        <strain evidence="15">B10K-DU-007-02</strain>
        <tissue evidence="15">Mixed tissue sample</tissue>
    </source>
</reference>
<proteinExistence type="predicted"/>
<comment type="subcellular location">
    <subcellularLocation>
        <location evidence="1">Membrane</location>
        <topology evidence="1">Single-pass type I membrane protein</topology>
    </subcellularLocation>
</comment>
<evidence type="ECO:0000256" key="7">
    <source>
        <dbReference type="ARBA" id="ARBA00023136"/>
    </source>
</evidence>
<feature type="signal peptide" evidence="13">
    <location>
        <begin position="1"/>
        <end position="18"/>
    </location>
</feature>
<dbReference type="InterPro" id="IPR003987">
    <property type="entry name" value="ICAM_VCAM_N"/>
</dbReference>
<evidence type="ECO:0000256" key="5">
    <source>
        <dbReference type="ARBA" id="ARBA00022889"/>
    </source>
</evidence>
<dbReference type="EMBL" id="VXAH01000391">
    <property type="protein sequence ID" value="NXK40859.1"/>
    <property type="molecule type" value="Genomic_DNA"/>
</dbReference>
<feature type="domain" description="Ig-like" evidence="14">
    <location>
        <begin position="109"/>
        <end position="201"/>
    </location>
</feature>
<dbReference type="InterPro" id="IPR036179">
    <property type="entry name" value="Ig-like_dom_sf"/>
</dbReference>
<dbReference type="InterPro" id="IPR007110">
    <property type="entry name" value="Ig-like_dom"/>
</dbReference>
<keyword evidence="2 12" id="KW-0812">Transmembrane</keyword>
<dbReference type="SMART" id="SM00409">
    <property type="entry name" value="IG"/>
    <property type="match status" value="3"/>
</dbReference>
<name>A0A7L0JB21_PIPCL</name>
<evidence type="ECO:0000256" key="1">
    <source>
        <dbReference type="ARBA" id="ARBA00004479"/>
    </source>
</evidence>
<keyword evidence="7 12" id="KW-0472">Membrane</keyword>
<protein>
    <submittedName>
        <fullName evidence="15">MADCA protein</fullName>
    </submittedName>
</protein>
<keyword evidence="5" id="KW-0130">Cell adhesion</keyword>
<dbReference type="GO" id="GO:2000403">
    <property type="term" value="P:positive regulation of lymphocyte migration"/>
    <property type="evidence" value="ECO:0007669"/>
    <property type="project" value="InterPro"/>
</dbReference>
<feature type="domain" description="Ig-like" evidence="14">
    <location>
        <begin position="292"/>
        <end position="380"/>
    </location>
</feature>
<dbReference type="PANTHER" id="PTHR14162">
    <property type="entry name" value="MUCOSAL ADDRESSIN CELL ADHESION MOLECULE-1"/>
    <property type="match status" value="1"/>
</dbReference>
<dbReference type="Pfam" id="PF09085">
    <property type="entry name" value="Adhes-Ig_like"/>
    <property type="match status" value="1"/>
</dbReference>
<keyword evidence="4" id="KW-0677">Repeat</keyword>
<evidence type="ECO:0000256" key="12">
    <source>
        <dbReference type="SAM" id="Phobius"/>
    </source>
</evidence>
<feature type="transmembrane region" description="Helical" evidence="12">
    <location>
        <begin position="395"/>
        <end position="414"/>
    </location>
</feature>
<dbReference type="InterPro" id="IPR013783">
    <property type="entry name" value="Ig-like_fold"/>
</dbReference>
<evidence type="ECO:0000259" key="14">
    <source>
        <dbReference type="PROSITE" id="PS50835"/>
    </source>
</evidence>
<dbReference type="CDD" id="cd00096">
    <property type="entry name" value="Ig"/>
    <property type="match status" value="1"/>
</dbReference>
<evidence type="ECO:0000256" key="10">
    <source>
        <dbReference type="ARBA" id="ARBA00023319"/>
    </source>
</evidence>
<dbReference type="PANTHER" id="PTHR14162:SF1">
    <property type="entry name" value="MUCOSAL ADDRESSIN CELL ADHESION MOLECULE 1"/>
    <property type="match status" value="1"/>
</dbReference>
<evidence type="ECO:0000256" key="13">
    <source>
        <dbReference type="SAM" id="SignalP"/>
    </source>
</evidence>
<dbReference type="GO" id="GO:0007229">
    <property type="term" value="P:integrin-mediated signaling pathway"/>
    <property type="evidence" value="ECO:0007669"/>
    <property type="project" value="InterPro"/>
</dbReference>
<organism evidence="15 16">
    <name type="scientific">Piprites chloris</name>
    <name type="common">Wing-barred manakin</name>
    <dbReference type="NCBI Taxonomy" id="114369"/>
    <lineage>
        <taxon>Eukaryota</taxon>
        <taxon>Metazoa</taxon>
        <taxon>Chordata</taxon>
        <taxon>Craniata</taxon>
        <taxon>Vertebrata</taxon>
        <taxon>Euteleostomi</taxon>
        <taxon>Archelosauria</taxon>
        <taxon>Archosauria</taxon>
        <taxon>Dinosauria</taxon>
        <taxon>Saurischia</taxon>
        <taxon>Theropoda</taxon>
        <taxon>Coelurosauria</taxon>
        <taxon>Aves</taxon>
        <taxon>Neognathae</taxon>
        <taxon>Neoaves</taxon>
        <taxon>Telluraves</taxon>
        <taxon>Australaves</taxon>
        <taxon>Passeriformes</taxon>
        <taxon>Pipridae</taxon>
        <taxon>Piprites</taxon>
    </lineage>
</organism>
<dbReference type="Proteomes" id="UP000520962">
    <property type="component" value="Unassembled WGS sequence"/>
</dbReference>
<dbReference type="InterPro" id="IPR037413">
    <property type="entry name" value="MADCAM1"/>
</dbReference>
<feature type="non-terminal residue" evidence="15">
    <location>
        <position position="428"/>
    </location>
</feature>
<evidence type="ECO:0000256" key="6">
    <source>
        <dbReference type="ARBA" id="ARBA00022989"/>
    </source>
</evidence>
<comment type="caution">
    <text evidence="15">The sequence shown here is derived from an EMBL/GenBank/DDBJ whole genome shotgun (WGS) entry which is preliminary data.</text>
</comment>
<evidence type="ECO:0000256" key="4">
    <source>
        <dbReference type="ARBA" id="ARBA00022737"/>
    </source>
</evidence>
<dbReference type="GO" id="GO:0098640">
    <property type="term" value="F:integrin binding involved in cell-matrix adhesion"/>
    <property type="evidence" value="ECO:0007669"/>
    <property type="project" value="InterPro"/>
</dbReference>
<dbReference type="GO" id="GO:0050901">
    <property type="term" value="P:leukocyte tethering or rolling"/>
    <property type="evidence" value="ECO:0007669"/>
    <property type="project" value="TreeGrafter"/>
</dbReference>
<dbReference type="InterPro" id="IPR003599">
    <property type="entry name" value="Ig_sub"/>
</dbReference>
<evidence type="ECO:0000256" key="3">
    <source>
        <dbReference type="ARBA" id="ARBA00022729"/>
    </source>
</evidence>
<keyword evidence="8" id="KW-1015">Disulfide bond</keyword>
<sequence length="428" mass="45181">MELASVLLLLSSLWGCSGRPTDSLVVTPRVLVVPFGGSTELNCSLACTGGTVEWRGLDTALGTITSFPSHSILHISQATVATEGTKICQGSCHGQHYQQTVELKVYALPDTLQLEAAPHTLCPGHPTSLRCSAARVHPVTGLALTWYRGHQALENTDFDASETDEELYDIVSTLSVDGTEVAEGVEFRCEVKLRVGQETFTRVASVVVSAGATSMRSPSTARPVTTTALPPGLSVPTYDPTTALEPDARTTLELAAATEPSSMEHAVSRDFAAGSPTAAATLPGSGTMGPGPSVGSVPACSLQIWSLPPTGTRGRALRIECHAQCAGNATVHWLRTPAALSQYREEAAGGSSALWLDHAEPWHQGHYQCVLLGRLTQAVSLELTVVDGSFSSSPAIAVGAAASLLGFIVTAVVSRRLWKRFRSRWELS</sequence>
<dbReference type="SUPFAM" id="SSF48726">
    <property type="entry name" value="Immunoglobulin"/>
    <property type="match status" value="3"/>
</dbReference>
<evidence type="ECO:0000256" key="9">
    <source>
        <dbReference type="ARBA" id="ARBA00023180"/>
    </source>
</evidence>
<evidence type="ECO:0000313" key="15">
    <source>
        <dbReference type="EMBL" id="NXK40859.1"/>
    </source>
</evidence>
<gene>
    <name evidence="15" type="primary">Madcam1</name>
    <name evidence="15" type="ORF">PIPCHL_R09593</name>
</gene>
<dbReference type="Gene3D" id="2.60.40.10">
    <property type="entry name" value="Immunoglobulins"/>
    <property type="match status" value="3"/>
</dbReference>
<dbReference type="InterPro" id="IPR015169">
    <property type="entry name" value="Adhes-Ig-like"/>
</dbReference>
<feature type="compositionally biased region" description="Polar residues" evidence="11">
    <location>
        <begin position="215"/>
        <end position="228"/>
    </location>
</feature>
<keyword evidence="6 12" id="KW-1133">Transmembrane helix</keyword>
<keyword evidence="16" id="KW-1185">Reference proteome</keyword>
<dbReference type="AlphaFoldDB" id="A0A7L0JB21"/>
<dbReference type="GO" id="GO:0034113">
    <property type="term" value="P:heterotypic cell-cell adhesion"/>
    <property type="evidence" value="ECO:0007669"/>
    <property type="project" value="TreeGrafter"/>
</dbReference>
<accession>A0A7L0JB21</accession>
<evidence type="ECO:0000313" key="16">
    <source>
        <dbReference type="Proteomes" id="UP000520962"/>
    </source>
</evidence>